<dbReference type="Proteomes" id="UP000321863">
    <property type="component" value="Unassembled WGS sequence"/>
</dbReference>
<keyword evidence="3" id="KW-1185">Reference proteome</keyword>
<evidence type="ECO:0000313" key="3">
    <source>
        <dbReference type="Proteomes" id="UP000321863"/>
    </source>
</evidence>
<name>A0A511YQG0_9FLAO</name>
<dbReference type="EMBL" id="BJYJ01000023">
    <property type="protein sequence ID" value="GEN77437.1"/>
    <property type="molecule type" value="Genomic_DNA"/>
</dbReference>
<dbReference type="RefSeq" id="WP_146943214.1">
    <property type="nucleotide sequence ID" value="NZ_BJYJ01000023.1"/>
</dbReference>
<keyword evidence="1" id="KW-0472">Membrane</keyword>
<feature type="transmembrane region" description="Helical" evidence="1">
    <location>
        <begin position="123"/>
        <end position="139"/>
    </location>
</feature>
<evidence type="ECO:0000313" key="2">
    <source>
        <dbReference type="EMBL" id="GEN77437.1"/>
    </source>
</evidence>
<sequence>MFSPKQEQAITDYLIFHQLPLDILLEVKDHMLSQVADIQAEENKSFEEAFHKTQKLWESEFKLTRYSLFYREQIPVILKRIVKEKYNVIFRKSLLLGLASFTVNLLLIYFSADQEIYNDLFRFYNSLIVIVPFLYWIFNRKMRKYVRADFKYQKKSFFTMYQRNFGIFAVFGNFIFQMILRGDKYLFRFFRSNDPVSVFQFMLSLILPYLLHILIFFIMINFYEHKKSLMRMQNYLKISGYN</sequence>
<dbReference type="OrthoDB" id="1246786at2"/>
<accession>A0A511YQG0</accession>
<feature type="transmembrane region" description="Helical" evidence="1">
    <location>
        <begin position="93"/>
        <end position="111"/>
    </location>
</feature>
<gene>
    <name evidence="2" type="ORF">CHA01nite_31770</name>
</gene>
<organism evidence="2 3">
    <name type="scientific">Chryseobacterium hagamense</name>
    <dbReference type="NCBI Taxonomy" id="395935"/>
    <lineage>
        <taxon>Bacteria</taxon>
        <taxon>Pseudomonadati</taxon>
        <taxon>Bacteroidota</taxon>
        <taxon>Flavobacteriia</taxon>
        <taxon>Flavobacteriales</taxon>
        <taxon>Weeksellaceae</taxon>
        <taxon>Chryseobacterium group</taxon>
        <taxon>Chryseobacterium</taxon>
    </lineage>
</organism>
<reference evidence="2 3" key="1">
    <citation type="submission" date="2019-07" db="EMBL/GenBank/DDBJ databases">
        <title>Whole genome shotgun sequence of Chryseobacterium hagamense NBRC 105253.</title>
        <authorList>
            <person name="Hosoyama A."/>
            <person name="Uohara A."/>
            <person name="Ohji S."/>
            <person name="Ichikawa N."/>
        </authorList>
    </citation>
    <scope>NUCLEOTIDE SEQUENCE [LARGE SCALE GENOMIC DNA]</scope>
    <source>
        <strain evidence="2 3">NBRC 105253</strain>
    </source>
</reference>
<keyword evidence="1" id="KW-0812">Transmembrane</keyword>
<protein>
    <submittedName>
        <fullName evidence="2">Uncharacterized protein</fullName>
    </submittedName>
</protein>
<keyword evidence="1" id="KW-1133">Transmembrane helix</keyword>
<evidence type="ECO:0000256" key="1">
    <source>
        <dbReference type="SAM" id="Phobius"/>
    </source>
</evidence>
<comment type="caution">
    <text evidence="2">The sequence shown here is derived from an EMBL/GenBank/DDBJ whole genome shotgun (WGS) entry which is preliminary data.</text>
</comment>
<dbReference type="AlphaFoldDB" id="A0A511YQG0"/>
<proteinExistence type="predicted"/>
<feature type="transmembrane region" description="Helical" evidence="1">
    <location>
        <begin position="199"/>
        <end position="223"/>
    </location>
</feature>
<feature type="transmembrane region" description="Helical" evidence="1">
    <location>
        <begin position="160"/>
        <end position="179"/>
    </location>
</feature>